<dbReference type="InterPro" id="IPR029064">
    <property type="entry name" value="Ribosomal_eL30-like_sf"/>
</dbReference>
<dbReference type="Proteomes" id="UP000000441">
    <property type="component" value="Chromosome"/>
</dbReference>
<keyword evidence="2" id="KW-0689">Ribosomal protein</keyword>
<evidence type="ECO:0000259" key="1">
    <source>
        <dbReference type="Pfam" id="PF01248"/>
    </source>
</evidence>
<organism evidence="2 3">
    <name type="scientific">Bacillus cereus (strain Q1)</name>
    <dbReference type="NCBI Taxonomy" id="361100"/>
    <lineage>
        <taxon>Bacteria</taxon>
        <taxon>Bacillati</taxon>
        <taxon>Bacillota</taxon>
        <taxon>Bacilli</taxon>
        <taxon>Bacillales</taxon>
        <taxon>Bacillaceae</taxon>
        <taxon>Bacillus</taxon>
        <taxon>Bacillus cereus group</taxon>
    </lineage>
</organism>
<name>B9IZI8_BACCQ</name>
<proteinExistence type="predicted"/>
<dbReference type="AlphaFoldDB" id="B9IZI8"/>
<reference evidence="2 3" key="1">
    <citation type="journal article" date="2009" name="J. Bacteriol.">
        <title>Complete genome sequence of the extremophilic Bacillus cereus strain Q1 with industrial applications.</title>
        <authorList>
            <person name="Xiong Z."/>
            <person name="Jiang Y."/>
            <person name="Qi D."/>
            <person name="Lu H."/>
            <person name="Yang F."/>
            <person name="Yang J."/>
            <person name="Chen L."/>
            <person name="Sun L."/>
            <person name="Xu X."/>
            <person name="Xue Y."/>
            <person name="Zhu Y."/>
            <person name="Jin Q."/>
        </authorList>
    </citation>
    <scope>NUCLEOTIDE SEQUENCE [LARGE SCALE GENOMIC DNA]</scope>
    <source>
        <strain evidence="2 3">Q1</strain>
    </source>
</reference>
<dbReference type="Gene3D" id="3.30.1330.30">
    <property type="match status" value="1"/>
</dbReference>
<dbReference type="HOGENOM" id="CLU_168063_0_0_9"/>
<sequence length="93" mass="10120">MLLNDALEDIYMSYQKVSNAENVVVGHKRTLEAIKNGIVKEVVIAEDADMRLTHVIIRTALQHNIPITKVESVRKLGKVAGIQVGASAIGIIS</sequence>
<dbReference type="Pfam" id="PF01248">
    <property type="entry name" value="Ribosomal_L7Ae"/>
    <property type="match status" value="1"/>
</dbReference>
<dbReference type="GO" id="GO:0005840">
    <property type="term" value="C:ribosome"/>
    <property type="evidence" value="ECO:0007669"/>
    <property type="project" value="UniProtKB-KW"/>
</dbReference>
<feature type="domain" description="Ribosomal protein eL8/eL30/eS12/Gadd45" evidence="1">
    <location>
        <begin position="10"/>
        <end position="92"/>
    </location>
</feature>
<evidence type="ECO:0000313" key="3">
    <source>
        <dbReference type="Proteomes" id="UP000000441"/>
    </source>
</evidence>
<gene>
    <name evidence="2" type="ordered locus">BCQ_0117</name>
</gene>
<protein>
    <submittedName>
        <fullName evidence="2">Ribosomal protein, L7Ae family (50S ribosomal protein)</fullName>
    </submittedName>
</protein>
<dbReference type="SUPFAM" id="SSF55315">
    <property type="entry name" value="L30e-like"/>
    <property type="match status" value="1"/>
</dbReference>
<accession>B9IZI8</accession>
<dbReference type="KEGG" id="bcq:BCQ_0117"/>
<keyword evidence="2" id="KW-0687">Ribonucleoprotein</keyword>
<dbReference type="EMBL" id="CP000227">
    <property type="protein sequence ID" value="ACM10632.1"/>
    <property type="molecule type" value="Genomic_DNA"/>
</dbReference>
<dbReference type="NCBIfam" id="NF005210">
    <property type="entry name" value="PRK06683.1"/>
    <property type="match status" value="1"/>
</dbReference>
<evidence type="ECO:0000313" key="2">
    <source>
        <dbReference type="EMBL" id="ACM10632.1"/>
    </source>
</evidence>
<dbReference type="InterPro" id="IPR004038">
    <property type="entry name" value="Ribosomal_eL8/eL30/eS12/Gad45"/>
</dbReference>